<dbReference type="RefSeq" id="WP_236088145.1">
    <property type="nucleotide sequence ID" value="NZ_JAKGSG010000020.1"/>
</dbReference>
<dbReference type="Proteomes" id="UP001165405">
    <property type="component" value="Unassembled WGS sequence"/>
</dbReference>
<evidence type="ECO:0000256" key="1">
    <source>
        <dbReference type="SAM" id="Phobius"/>
    </source>
</evidence>
<gene>
    <name evidence="2" type="ORF">L1785_05225</name>
</gene>
<feature type="transmembrane region" description="Helical" evidence="1">
    <location>
        <begin position="57"/>
        <end position="87"/>
    </location>
</feature>
<evidence type="ECO:0008006" key="4">
    <source>
        <dbReference type="Google" id="ProtNLM"/>
    </source>
</evidence>
<evidence type="ECO:0000313" key="3">
    <source>
        <dbReference type="Proteomes" id="UP001165405"/>
    </source>
</evidence>
<proteinExistence type="predicted"/>
<reference evidence="2" key="1">
    <citation type="submission" date="2022-01" db="EMBL/GenBank/DDBJ databases">
        <title>Antribacter sp. nov., isolated from Guizhou of China.</title>
        <authorList>
            <person name="Chengliang C."/>
            <person name="Ya Z."/>
        </authorList>
    </citation>
    <scope>NUCLEOTIDE SEQUENCE</scope>
    <source>
        <strain evidence="2">KLBMP 9083</strain>
    </source>
</reference>
<dbReference type="AlphaFoldDB" id="A0AA41U6J6"/>
<keyword evidence="1" id="KW-0472">Membrane</keyword>
<comment type="caution">
    <text evidence="2">The sequence shown here is derived from an EMBL/GenBank/DDBJ whole genome shotgun (WGS) entry which is preliminary data.</text>
</comment>
<organism evidence="2 3">
    <name type="scientific">Antribacter soli</name>
    <dbReference type="NCBI Taxonomy" id="2910976"/>
    <lineage>
        <taxon>Bacteria</taxon>
        <taxon>Bacillati</taxon>
        <taxon>Actinomycetota</taxon>
        <taxon>Actinomycetes</taxon>
        <taxon>Micrococcales</taxon>
        <taxon>Promicromonosporaceae</taxon>
        <taxon>Antribacter</taxon>
    </lineage>
</organism>
<sequence length="95" mass="9774">MSETPAAPQSNEVVADPQSNTLSIVGFILAFIAPVIGIILSAIALKKSGEAGFDNKLAKWGLGLSIAFTVLYGVLTAIWIVAALALASTGQLDTM</sequence>
<protein>
    <recommendedName>
        <fullName evidence="4">DUF4190 domain-containing protein</fullName>
    </recommendedName>
</protein>
<accession>A0AA41U6J6</accession>
<keyword evidence="1" id="KW-1133">Transmembrane helix</keyword>
<dbReference type="EMBL" id="JAKGSG010000020">
    <property type="protein sequence ID" value="MCF4120375.1"/>
    <property type="molecule type" value="Genomic_DNA"/>
</dbReference>
<name>A0AA41U6J6_9MICO</name>
<keyword evidence="1" id="KW-0812">Transmembrane</keyword>
<feature type="transmembrane region" description="Helical" evidence="1">
    <location>
        <begin position="24"/>
        <end position="45"/>
    </location>
</feature>
<evidence type="ECO:0000313" key="2">
    <source>
        <dbReference type="EMBL" id="MCF4120375.1"/>
    </source>
</evidence>
<keyword evidence="3" id="KW-1185">Reference proteome</keyword>